<dbReference type="AlphaFoldDB" id="A0A433QFW0"/>
<name>A0A433QFW0_9FUNG</name>
<dbReference type="InterPro" id="IPR036047">
    <property type="entry name" value="F-box-like_dom_sf"/>
</dbReference>
<keyword evidence="2" id="KW-1185">Reference proteome</keyword>
<comment type="caution">
    <text evidence="1">The sequence shown here is derived from an EMBL/GenBank/DDBJ whole genome shotgun (WGS) entry which is preliminary data.</text>
</comment>
<accession>A0A433QFW0</accession>
<evidence type="ECO:0008006" key="3">
    <source>
        <dbReference type="Google" id="ProtNLM"/>
    </source>
</evidence>
<dbReference type="Proteomes" id="UP000274822">
    <property type="component" value="Unassembled WGS sequence"/>
</dbReference>
<evidence type="ECO:0000313" key="2">
    <source>
        <dbReference type="Proteomes" id="UP000274822"/>
    </source>
</evidence>
<dbReference type="EMBL" id="RBNJ01006584">
    <property type="protein sequence ID" value="RUS28461.1"/>
    <property type="molecule type" value="Genomic_DNA"/>
</dbReference>
<evidence type="ECO:0000313" key="1">
    <source>
        <dbReference type="EMBL" id="RUS28461.1"/>
    </source>
</evidence>
<reference evidence="1 2" key="1">
    <citation type="journal article" date="2018" name="New Phytol.">
        <title>Phylogenomics of Endogonaceae and evolution of mycorrhizas within Mucoromycota.</title>
        <authorList>
            <person name="Chang Y."/>
            <person name="Desiro A."/>
            <person name="Na H."/>
            <person name="Sandor L."/>
            <person name="Lipzen A."/>
            <person name="Clum A."/>
            <person name="Barry K."/>
            <person name="Grigoriev I.V."/>
            <person name="Martin F.M."/>
            <person name="Stajich J.E."/>
            <person name="Smith M.E."/>
            <person name="Bonito G."/>
            <person name="Spatafora J.W."/>
        </authorList>
    </citation>
    <scope>NUCLEOTIDE SEQUENCE [LARGE SCALE GENOMIC DNA]</scope>
    <source>
        <strain evidence="1 2">AD002</strain>
    </source>
</reference>
<protein>
    <recommendedName>
        <fullName evidence="3">F-box domain-containing protein</fullName>
    </recommendedName>
</protein>
<gene>
    <name evidence="1" type="ORF">BC938DRAFT_481855</name>
</gene>
<dbReference type="SUPFAM" id="SSF81383">
    <property type="entry name" value="F-box domain"/>
    <property type="match status" value="1"/>
</dbReference>
<proteinExistence type="predicted"/>
<sequence length="257" mass="28855">MDSPDSTAIEACSSRPIRLLTTLPVDVVWDILSFLPYQECWRLVFVNRAMREHALAFLGHVLKHKFGQAGWTMTLETYLNCHHRLFGLDPNSSFEAISLHFDRRTLDLCTSLDGTNQRITHVCPNCESTVSVDFTLTMRKPATKFSSKKSCVHKSDALVERPLGTGPRTPWRDMLTDGTTAKREWMPPLQKYTNVAAIELRATSGEGVRPVVGYALYNSWHESDAQIRQEQAVHPPEVEFTGGISQAEEISGCVFSA</sequence>
<organism evidence="1 2">
    <name type="scientific">Jimgerdemannia flammicorona</name>
    <dbReference type="NCBI Taxonomy" id="994334"/>
    <lineage>
        <taxon>Eukaryota</taxon>
        <taxon>Fungi</taxon>
        <taxon>Fungi incertae sedis</taxon>
        <taxon>Mucoromycota</taxon>
        <taxon>Mucoromycotina</taxon>
        <taxon>Endogonomycetes</taxon>
        <taxon>Endogonales</taxon>
        <taxon>Endogonaceae</taxon>
        <taxon>Jimgerdemannia</taxon>
    </lineage>
</organism>